<dbReference type="InterPro" id="IPR002830">
    <property type="entry name" value="UbiD"/>
</dbReference>
<dbReference type="GO" id="GO:0005829">
    <property type="term" value="C:cytosol"/>
    <property type="evidence" value="ECO:0007669"/>
    <property type="project" value="TreeGrafter"/>
</dbReference>
<feature type="domain" description="3-octaprenyl-4-hydroxybenzoate carboxy-lyase-like C-terminal" evidence="4">
    <location>
        <begin position="320"/>
        <end position="443"/>
    </location>
</feature>
<evidence type="ECO:0000313" key="5">
    <source>
        <dbReference type="EMBL" id="ADK83142.1"/>
    </source>
</evidence>
<evidence type="ECO:0000313" key="6">
    <source>
        <dbReference type="Proteomes" id="UP000002318"/>
    </source>
</evidence>
<organism evidence="5 6">
    <name type="scientific">Sediminispirochaeta smaragdinae (strain DSM 11293 / JCM 15392 / SEBR 4228)</name>
    <name type="common">Spirochaeta smaragdinae</name>
    <dbReference type="NCBI Taxonomy" id="573413"/>
    <lineage>
        <taxon>Bacteria</taxon>
        <taxon>Pseudomonadati</taxon>
        <taxon>Spirochaetota</taxon>
        <taxon>Spirochaetia</taxon>
        <taxon>Spirochaetales</taxon>
        <taxon>Spirochaetaceae</taxon>
        <taxon>Sediminispirochaeta</taxon>
    </lineage>
</organism>
<dbReference type="GO" id="GO:0006744">
    <property type="term" value="P:ubiquinone biosynthetic process"/>
    <property type="evidence" value="ECO:0007669"/>
    <property type="project" value="TreeGrafter"/>
</dbReference>
<dbReference type="PANTHER" id="PTHR30108:SF17">
    <property type="entry name" value="FERULIC ACID DECARBOXYLASE 1"/>
    <property type="match status" value="1"/>
</dbReference>
<dbReference type="Proteomes" id="UP000002318">
    <property type="component" value="Chromosome"/>
</dbReference>
<dbReference type="OrthoDB" id="9809841at2"/>
<dbReference type="InterPro" id="IPR049383">
    <property type="entry name" value="UbiD-like_N"/>
</dbReference>
<keyword evidence="6" id="KW-1185">Reference proteome</keyword>
<dbReference type="InterPro" id="IPR049381">
    <property type="entry name" value="UbiD-like_C"/>
</dbReference>
<evidence type="ECO:0000259" key="4">
    <source>
        <dbReference type="Pfam" id="PF20696"/>
    </source>
</evidence>
<feature type="domain" description="3-octaprenyl-4-hydroxybenzoate carboxy-lyase-like Rift-related" evidence="2">
    <location>
        <begin position="120"/>
        <end position="315"/>
    </location>
</feature>
<evidence type="ECO:0000259" key="3">
    <source>
        <dbReference type="Pfam" id="PF20695"/>
    </source>
</evidence>
<reference evidence="5 6" key="1">
    <citation type="journal article" date="2010" name="Stand. Genomic Sci.">
        <title>Complete genome sequence of Spirochaeta smaragdinae type strain (SEBR 4228).</title>
        <authorList>
            <person name="Mavromatis K."/>
            <person name="Yasawong M."/>
            <person name="Chertkov O."/>
            <person name="Lapidus A."/>
            <person name="Lucas S."/>
            <person name="Nolan M."/>
            <person name="Del Rio T.G."/>
            <person name="Tice H."/>
            <person name="Cheng J.F."/>
            <person name="Pitluck S."/>
            <person name="Liolios K."/>
            <person name="Ivanova N."/>
            <person name="Tapia R."/>
            <person name="Han C."/>
            <person name="Bruce D."/>
            <person name="Goodwin L."/>
            <person name="Pati A."/>
            <person name="Chen A."/>
            <person name="Palaniappan K."/>
            <person name="Land M."/>
            <person name="Hauser L."/>
            <person name="Chang Y.J."/>
            <person name="Jeffries C.D."/>
            <person name="Detter J.C."/>
            <person name="Rohde M."/>
            <person name="Brambilla E."/>
            <person name="Spring S."/>
            <person name="Goker M."/>
            <person name="Sikorski J."/>
            <person name="Woyke T."/>
            <person name="Bristow J."/>
            <person name="Eisen J.A."/>
            <person name="Markowitz V."/>
            <person name="Hugenholtz P."/>
            <person name="Klenk H.P."/>
            <person name="Kyrpides N.C."/>
        </authorList>
    </citation>
    <scope>NUCLEOTIDE SEQUENCE [LARGE SCALE GENOMIC DNA]</scope>
    <source>
        <strain evidence="6">DSM 11293 / JCM 15392 / SEBR 4228</strain>
    </source>
</reference>
<evidence type="ECO:0000259" key="2">
    <source>
        <dbReference type="Pfam" id="PF01977"/>
    </source>
</evidence>
<proteinExistence type="inferred from homology"/>
<feature type="domain" description="3-octaprenyl-4-hydroxybenzoate carboxy-lyase-like N-terminal" evidence="3">
    <location>
        <begin position="10"/>
        <end position="88"/>
    </location>
</feature>
<dbReference type="Pfam" id="PF20696">
    <property type="entry name" value="UbiD_C"/>
    <property type="match status" value="1"/>
</dbReference>
<dbReference type="Pfam" id="PF01977">
    <property type="entry name" value="UbiD"/>
    <property type="match status" value="1"/>
</dbReference>
<gene>
    <name evidence="5" type="ordered locus">Spirs_4060</name>
</gene>
<dbReference type="InterPro" id="IPR048304">
    <property type="entry name" value="UbiD_Rift_dom"/>
</dbReference>
<dbReference type="KEGG" id="ssm:Spirs_4060"/>
<dbReference type="Gene3D" id="1.20.5.570">
    <property type="entry name" value="Single helix bin"/>
    <property type="match status" value="1"/>
</dbReference>
<dbReference type="InterPro" id="IPR022390">
    <property type="entry name" value="HBDC"/>
</dbReference>
<dbReference type="SUPFAM" id="SSF50475">
    <property type="entry name" value="FMN-binding split barrel"/>
    <property type="match status" value="1"/>
</dbReference>
<dbReference type="Pfam" id="PF20695">
    <property type="entry name" value="UbiD_N"/>
    <property type="match status" value="1"/>
</dbReference>
<dbReference type="SUPFAM" id="SSF143968">
    <property type="entry name" value="UbiD C-terminal domain-like"/>
    <property type="match status" value="1"/>
</dbReference>
<dbReference type="NCBIfam" id="TIGR03701">
    <property type="entry name" value="mena_SCO4490"/>
    <property type="match status" value="1"/>
</dbReference>
<comment type="similarity">
    <text evidence="1">Belongs to the UbiD family.</text>
</comment>
<dbReference type="eggNOG" id="COG0043">
    <property type="taxonomic scope" value="Bacteria"/>
</dbReference>
<dbReference type="Gene3D" id="3.40.1670.10">
    <property type="entry name" value="UbiD C-terminal domain-like"/>
    <property type="match status" value="1"/>
</dbReference>
<accession>E1R9H3</accession>
<dbReference type="HOGENOM" id="CLU_023348_4_1_12"/>
<dbReference type="NCBIfam" id="TIGR00148">
    <property type="entry name" value="UbiD family decarboxylase"/>
    <property type="match status" value="1"/>
</dbReference>
<dbReference type="STRING" id="573413.Spirs_4060"/>
<protein>
    <submittedName>
        <fullName evidence="5">UbiD family decarboxylase</fullName>
    </submittedName>
</protein>
<dbReference type="EMBL" id="CP002116">
    <property type="protein sequence ID" value="ADK83142.1"/>
    <property type="molecule type" value="Genomic_DNA"/>
</dbReference>
<evidence type="ECO:0000256" key="1">
    <source>
        <dbReference type="ARBA" id="ARBA00010021"/>
    </source>
</evidence>
<name>E1R9H3_SEDSS</name>
<dbReference type="AlphaFoldDB" id="E1R9H3"/>
<dbReference type="GO" id="GO:0008694">
    <property type="term" value="F:4-hydroxy-3-polyprenylbenzoate decarboxylase activity"/>
    <property type="evidence" value="ECO:0007669"/>
    <property type="project" value="TreeGrafter"/>
</dbReference>
<sequence length="479" mass="53880">MAYKGLQDFISTLEKQGELKRVSAEVDPHLEISEIYDRVVKAQGPALLFEHPRGSEFPVAINLFGSMKRMALALGVDSIDRLEETMNKIFDLSHYRNPLEAVRSLPDLSRFAAVFPLGSATASCQAVEEEPDLDKLPVLTCWPGDAGRFLTLPLVITMDPDTGQQNMGMYRMQVFDKTTTGMHWHLHKDGRMLWEKYRTRGEKMPVSVALGCDPAIIYAATAPLPLGIDELAFAGFLRRLPVTTTKCRSNDIRVPSGAEFILEGYVDPAEPLRTEGPFGDHTGYYSLADRYPVFHLERMTRRKHPVYPATVVGKPPMEDCFIGKATERLFLPLIKLQLPEIVDISFPFEGVFHGCVIVSIKKRYPGHAGKVMNALWGMGQMMYTKMIVVVDKDVRPDDYSTVAWKVFNNIDASRDLVLSKGPLDALDHSSPLPHYGTRLGIDATKTLPEEGHDRLWPDEITMSEDIRALVNQRWKEYGI</sequence>
<dbReference type="PANTHER" id="PTHR30108">
    <property type="entry name" value="3-OCTAPRENYL-4-HYDROXYBENZOATE CARBOXY-LYASE-RELATED"/>
    <property type="match status" value="1"/>
</dbReference>